<dbReference type="RefSeq" id="WP_074933402.1">
    <property type="nucleotide sequence ID" value="NZ_FORI01000012.1"/>
</dbReference>
<dbReference type="OrthoDB" id="9798247at2"/>
<accession>A0A1I3N3V7</accession>
<name>A0A1I3N3V7_9SPIR</name>
<gene>
    <name evidence="2" type="ORF">SAMN04487775_11215</name>
</gene>
<dbReference type="InterPro" id="IPR016181">
    <property type="entry name" value="Acyl_CoA_acyltransferase"/>
</dbReference>
<evidence type="ECO:0000313" key="3">
    <source>
        <dbReference type="Proteomes" id="UP000182737"/>
    </source>
</evidence>
<dbReference type="GO" id="GO:0016747">
    <property type="term" value="F:acyltransferase activity, transferring groups other than amino-acyl groups"/>
    <property type="evidence" value="ECO:0007669"/>
    <property type="project" value="InterPro"/>
</dbReference>
<protein>
    <recommendedName>
        <fullName evidence="1">N-acetyltransferase domain-containing protein</fullName>
    </recommendedName>
</protein>
<dbReference type="Pfam" id="PF00583">
    <property type="entry name" value="Acetyltransf_1"/>
    <property type="match status" value="1"/>
</dbReference>
<dbReference type="Proteomes" id="UP000182737">
    <property type="component" value="Unassembled WGS sequence"/>
</dbReference>
<dbReference type="CDD" id="cd04301">
    <property type="entry name" value="NAT_SF"/>
    <property type="match status" value="1"/>
</dbReference>
<sequence>MKIIDFFAYENKDAILKQLENMQKDWSAIPLLVKLLKEGTFHSTLGNGTMWILVDDEKLKNGVPTVAAFANFCDIDEIDTDLHPWIGFVFTVAAYRGRRLMGQIIEHCMKLAVTAYPDSEYVYISTGETGLYEKYGFTYWQQMTSRWNGKTRVYRRKIER</sequence>
<keyword evidence="3" id="KW-1185">Reference proteome</keyword>
<dbReference type="InterPro" id="IPR000182">
    <property type="entry name" value="GNAT_dom"/>
</dbReference>
<dbReference type="AlphaFoldDB" id="A0A1I3N3V7"/>
<organism evidence="2 3">
    <name type="scientific">Treponema bryantii</name>
    <dbReference type="NCBI Taxonomy" id="163"/>
    <lineage>
        <taxon>Bacteria</taxon>
        <taxon>Pseudomonadati</taxon>
        <taxon>Spirochaetota</taxon>
        <taxon>Spirochaetia</taxon>
        <taxon>Spirochaetales</taxon>
        <taxon>Treponemataceae</taxon>
        <taxon>Treponema</taxon>
    </lineage>
</organism>
<feature type="domain" description="N-acetyltransferase" evidence="1">
    <location>
        <begin position="1"/>
        <end position="159"/>
    </location>
</feature>
<dbReference type="SUPFAM" id="SSF55729">
    <property type="entry name" value="Acyl-CoA N-acyltransferases (Nat)"/>
    <property type="match status" value="1"/>
</dbReference>
<proteinExistence type="predicted"/>
<reference evidence="3" key="1">
    <citation type="submission" date="2016-10" db="EMBL/GenBank/DDBJ databases">
        <authorList>
            <person name="Varghese N."/>
            <person name="Submissions S."/>
        </authorList>
    </citation>
    <scope>NUCLEOTIDE SEQUENCE [LARGE SCALE GENOMIC DNA]</scope>
    <source>
        <strain evidence="3">XBD1002</strain>
    </source>
</reference>
<dbReference type="Gene3D" id="3.40.630.30">
    <property type="match status" value="1"/>
</dbReference>
<dbReference type="EMBL" id="FORI01000012">
    <property type="protein sequence ID" value="SFJ03842.1"/>
    <property type="molecule type" value="Genomic_DNA"/>
</dbReference>
<evidence type="ECO:0000313" key="2">
    <source>
        <dbReference type="EMBL" id="SFJ03842.1"/>
    </source>
</evidence>
<dbReference type="PROSITE" id="PS51186">
    <property type="entry name" value="GNAT"/>
    <property type="match status" value="1"/>
</dbReference>
<evidence type="ECO:0000259" key="1">
    <source>
        <dbReference type="PROSITE" id="PS51186"/>
    </source>
</evidence>